<evidence type="ECO:0000256" key="3">
    <source>
        <dbReference type="ARBA" id="ARBA00022737"/>
    </source>
</evidence>
<dbReference type="GO" id="GO:0005509">
    <property type="term" value="F:calcium ion binding"/>
    <property type="evidence" value="ECO:0007669"/>
    <property type="project" value="InterPro"/>
</dbReference>
<dbReference type="PROSITE" id="PS00010">
    <property type="entry name" value="ASX_HYDROXYL"/>
    <property type="match status" value="1"/>
</dbReference>
<keyword evidence="4" id="KW-1015">Disulfide bond</keyword>
<evidence type="ECO:0000313" key="8">
    <source>
        <dbReference type="Proteomes" id="UP000807504"/>
    </source>
</evidence>
<keyword evidence="8" id="KW-1185">Reference proteome</keyword>
<dbReference type="InterPro" id="IPR001881">
    <property type="entry name" value="EGF-like_Ca-bd_dom"/>
</dbReference>
<evidence type="ECO:0000256" key="5">
    <source>
        <dbReference type="SAM" id="Phobius"/>
    </source>
</evidence>
<keyword evidence="5" id="KW-0812">Transmembrane</keyword>
<organism evidence="7 8">
    <name type="scientific">Argiope bruennichi</name>
    <name type="common">Wasp spider</name>
    <name type="synonym">Aranea bruennichi</name>
    <dbReference type="NCBI Taxonomy" id="94029"/>
    <lineage>
        <taxon>Eukaryota</taxon>
        <taxon>Metazoa</taxon>
        <taxon>Ecdysozoa</taxon>
        <taxon>Arthropoda</taxon>
        <taxon>Chelicerata</taxon>
        <taxon>Arachnida</taxon>
        <taxon>Araneae</taxon>
        <taxon>Araneomorphae</taxon>
        <taxon>Entelegynae</taxon>
        <taxon>Araneoidea</taxon>
        <taxon>Araneidae</taxon>
        <taxon>Argiope</taxon>
    </lineage>
</organism>
<keyword evidence="2" id="KW-0732">Signal</keyword>
<evidence type="ECO:0000259" key="6">
    <source>
        <dbReference type="PROSITE" id="PS00022"/>
    </source>
</evidence>
<dbReference type="PANTHER" id="PTHR24039:SF58">
    <property type="entry name" value="EGF-LIKE DOMAIN-CONTAINING PROTEIN"/>
    <property type="match status" value="1"/>
</dbReference>
<dbReference type="AlphaFoldDB" id="A0A8T0G120"/>
<dbReference type="InterPro" id="IPR000742">
    <property type="entry name" value="EGF"/>
</dbReference>
<comment type="caution">
    <text evidence="7">The sequence shown here is derived from an EMBL/GenBank/DDBJ whole genome shotgun (WGS) entry which is preliminary data.</text>
</comment>
<name>A0A8T0G120_ARGBR</name>
<evidence type="ECO:0000256" key="2">
    <source>
        <dbReference type="ARBA" id="ARBA00022729"/>
    </source>
</evidence>
<dbReference type="InterPro" id="IPR000152">
    <property type="entry name" value="EGF-type_Asp/Asn_hydroxyl_site"/>
</dbReference>
<dbReference type="PANTHER" id="PTHR24039">
    <property type="entry name" value="FIBRILLIN-RELATED"/>
    <property type="match status" value="1"/>
</dbReference>
<dbReference type="Proteomes" id="UP000807504">
    <property type="component" value="Unassembled WGS sequence"/>
</dbReference>
<protein>
    <submittedName>
        <fullName evidence="7">Hemicentin-1 like protein</fullName>
    </submittedName>
</protein>
<feature type="domain" description="EGF-like" evidence="6">
    <location>
        <begin position="118"/>
        <end position="129"/>
    </location>
</feature>
<dbReference type="PROSITE" id="PS00022">
    <property type="entry name" value="EGF_1"/>
    <property type="match status" value="1"/>
</dbReference>
<evidence type="ECO:0000256" key="1">
    <source>
        <dbReference type="ARBA" id="ARBA00022536"/>
    </source>
</evidence>
<dbReference type="SMART" id="SM00181">
    <property type="entry name" value="EGF"/>
    <property type="match status" value="6"/>
</dbReference>
<feature type="transmembrane region" description="Helical" evidence="5">
    <location>
        <begin position="375"/>
        <end position="399"/>
    </location>
</feature>
<dbReference type="EMBL" id="JABXBU010000001">
    <property type="protein sequence ID" value="KAF8796911.1"/>
    <property type="molecule type" value="Genomic_DNA"/>
</dbReference>
<keyword evidence="3" id="KW-0677">Repeat</keyword>
<dbReference type="SUPFAM" id="SSF57184">
    <property type="entry name" value="Growth factor receptor domain"/>
    <property type="match status" value="1"/>
</dbReference>
<reference evidence="7" key="1">
    <citation type="journal article" date="2020" name="bioRxiv">
        <title>Chromosome-level reference genome of the European wasp spider Argiope bruennichi: a resource for studies on range expansion and evolutionary adaptation.</title>
        <authorList>
            <person name="Sheffer M.M."/>
            <person name="Hoppe A."/>
            <person name="Krehenwinkel H."/>
            <person name="Uhl G."/>
            <person name="Kuss A.W."/>
            <person name="Jensen L."/>
            <person name="Jensen C."/>
            <person name="Gillespie R.G."/>
            <person name="Hoff K.J."/>
            <person name="Prost S."/>
        </authorList>
    </citation>
    <scope>NUCLEOTIDE SEQUENCE</scope>
</reference>
<dbReference type="Pfam" id="PF07645">
    <property type="entry name" value="EGF_CA"/>
    <property type="match status" value="1"/>
</dbReference>
<dbReference type="InterPro" id="IPR049883">
    <property type="entry name" value="NOTCH1_EGF-like"/>
</dbReference>
<evidence type="ECO:0000313" key="7">
    <source>
        <dbReference type="EMBL" id="KAF8796911.1"/>
    </source>
</evidence>
<sequence length="417" mass="46842">MDTKLSADDYIGWGDSKEECKCENGKCEVECAEWKDGACLKTKQVCVCDPEFGKYDDHRCIYCDCGKGFNCTIDKESRGDTRICTCPEGYYDYAKECAPFCSKSRPCQNGGTCFNGRCQCMKSTHGPFCERIFHCAFECRPRLIVDCVYNQKDETFACLCKNRSLVFDYDEWVCKPCPCGEGICTFDWHELKCNCKEGFQEFQKQCRKCDCGPGHGCEILRSGEKQCKCREGFFAREGTCLPCECGHEQATCSLDQVNRKICNCPEGFEDNLGQCEKQKENCTCHATAKCIETADGFTCSCEDGYRGEFNDPPKPEEACIDIDECNNEATCPRSNNQKCINFPGSYMCQCGTGYQPVSGTGSGDRIICEEYKVSWLPTGITIGVIVAFIALSVGFVIFLRQKEASRHAPRFELRGTR</sequence>
<keyword evidence="1" id="KW-0245">EGF-like domain</keyword>
<dbReference type="CDD" id="cd00054">
    <property type="entry name" value="EGF_CA"/>
    <property type="match status" value="1"/>
</dbReference>
<dbReference type="PROSITE" id="PS01187">
    <property type="entry name" value="EGF_CA"/>
    <property type="match status" value="1"/>
</dbReference>
<evidence type="ECO:0000256" key="4">
    <source>
        <dbReference type="ARBA" id="ARBA00023157"/>
    </source>
</evidence>
<dbReference type="Gene3D" id="2.10.25.10">
    <property type="entry name" value="Laminin"/>
    <property type="match status" value="2"/>
</dbReference>
<reference evidence="7" key="2">
    <citation type="submission" date="2020-06" db="EMBL/GenBank/DDBJ databases">
        <authorList>
            <person name="Sheffer M."/>
        </authorList>
    </citation>
    <scope>NUCLEOTIDE SEQUENCE</scope>
</reference>
<accession>A0A8T0G120</accession>
<keyword evidence="5" id="KW-1133">Transmembrane helix</keyword>
<dbReference type="InterPro" id="IPR009030">
    <property type="entry name" value="Growth_fac_rcpt_cys_sf"/>
</dbReference>
<dbReference type="InterPro" id="IPR018097">
    <property type="entry name" value="EGF_Ca-bd_CS"/>
</dbReference>
<keyword evidence="5" id="KW-0472">Membrane</keyword>
<gene>
    <name evidence="7" type="ORF">HNY73_001240</name>
</gene>
<dbReference type="SMART" id="SM00179">
    <property type="entry name" value="EGF_CA"/>
    <property type="match status" value="2"/>
</dbReference>
<proteinExistence type="predicted"/>